<evidence type="ECO:0000256" key="1">
    <source>
        <dbReference type="ARBA" id="ARBA00022598"/>
    </source>
</evidence>
<sequence>MFTKYSSLENHTNNKFLDKVWYFLDENQLRNVEFVAREKIHGTNFSVIITKDSIQAAKRTGPILETEKFFGYEDLMARYKDSFKSIQANALIQNGWTYQVFGEYAGGNIQKEVDYGDKDLYVFDVLVTSPDGELTYAKDSHMVVIAENSGLKVAPLIKRGTLEELLKLPVEFESVIGEYNEMYKADGNYSSISYEHEQRVPASNVAEGLVIKPERPITLPGGSRLAIKYKTDAFKEKGKGKAPKIVKEMEQSDIDLLDKFSEYVTPARVGNVISHIGELTKKDFGKILGLTMRDIFVEAEREGLTIDQAISPSRLKGELQKIVQTQVREVWVTLDIN</sequence>
<keyword evidence="9" id="KW-1185">Reference proteome</keyword>
<organism evidence="8 9">
    <name type="scientific">Acinetobacter phage 133</name>
    <dbReference type="NCBI Taxonomy" id="2919552"/>
    <lineage>
        <taxon>Viruses</taxon>
        <taxon>Duplodnaviria</taxon>
        <taxon>Heunggongvirae</taxon>
        <taxon>Uroviricota</taxon>
        <taxon>Caudoviricetes</taxon>
        <taxon>Pantevenvirales</taxon>
        <taxon>Straboviridae</taxon>
        <taxon>Tevenvirinae</taxon>
        <taxon>Centumtrigintavirus</taxon>
        <taxon>Centumtrigintavirus cv133</taxon>
        <taxon>Acinetobacter virus 133</taxon>
    </lineage>
</organism>
<evidence type="ECO:0000256" key="5">
    <source>
        <dbReference type="HAMAP-Rule" id="MF_04150"/>
    </source>
</evidence>
<comment type="similarity">
    <text evidence="5">Belongs to the RNA ligase 2 family.</text>
</comment>
<dbReference type="GeneID" id="10323014"/>
<dbReference type="InterPro" id="IPR044263">
    <property type="entry name" value="Rnl2_vir"/>
</dbReference>
<evidence type="ECO:0000256" key="4">
    <source>
        <dbReference type="ARBA" id="ARBA00034038"/>
    </source>
</evidence>
<feature type="binding site" evidence="5">
    <location>
        <position position="230"/>
    </location>
    <ligand>
        <name>AMP</name>
        <dbReference type="ChEBI" id="CHEBI:456215"/>
    </ligand>
</feature>
<dbReference type="EMBL" id="HM114315">
    <property type="protein sequence ID" value="ADJ19374.1"/>
    <property type="molecule type" value="Genomic_DNA"/>
</dbReference>
<evidence type="ECO:0000256" key="2">
    <source>
        <dbReference type="ARBA" id="ARBA00022741"/>
    </source>
</evidence>
<comment type="cofactor">
    <cofactor evidence="5">
        <name>Mg(2+)</name>
        <dbReference type="ChEBI" id="CHEBI:18420"/>
    </cofactor>
    <cofactor evidence="5">
        <name>Mn(2+)</name>
        <dbReference type="ChEBI" id="CHEBI:29035"/>
    </cofactor>
    <text evidence="5">Binds 2 magnesium ions that may perform the catalytic activity via a two-metal mechanism.</text>
</comment>
<keyword evidence="5" id="KW-0460">Magnesium</keyword>
<dbReference type="NCBIfam" id="TIGR02307">
    <property type="entry name" value="RNA_lig_RNL2"/>
    <property type="match status" value="1"/>
</dbReference>
<feature type="domain" description="RNA ligase 2 C-terminal" evidence="7">
    <location>
        <begin position="255"/>
        <end position="324"/>
    </location>
</feature>
<dbReference type="Gene3D" id="3.30.1490.70">
    <property type="match status" value="1"/>
</dbReference>
<evidence type="ECO:0000259" key="6">
    <source>
        <dbReference type="Pfam" id="PF09414"/>
    </source>
</evidence>
<dbReference type="InterPro" id="IPR012647">
    <property type="entry name" value="RNA_lig_RNL2"/>
</dbReference>
<comment type="function">
    <text evidence="5">Repairs 3'-OH/5'-PO4 nicks in duplex RNA or RNA:DNA hybrid in which the broken 3'-OH strand is RNA. The nick ligation reaction entails three nucleotidyl transfer steps. In the first step, the RNA ligase reacts with ATP in the absence of nucleic acid to form a covalent ligase-AMP intermediate and release pyrophosphate. In step 2, the ligase-AMP binds to the nicked duplex nucleic acid and transfers the adenylate to the 5'-PO4 terminus to form an adenylylated nicked intermediate. In step 3, the RNA ligase directs the attack of the nick 3'-OH on the 5'-phosphoanhydride linkage, resulting in a repaired 3' - 5' phosphodiester and release of AMP.</text>
</comment>
<feature type="binding site" evidence="5">
    <location>
        <position position="207"/>
    </location>
    <ligand>
        <name>Mg(2+)</name>
        <dbReference type="ChEBI" id="CHEBI:18420"/>
        <label>1</label>
    </ligand>
</feature>
<keyword evidence="2 5" id="KW-0547">Nucleotide-binding</keyword>
<feature type="binding site" evidence="5">
    <location>
        <position position="59"/>
    </location>
    <ligand>
        <name>AMP</name>
        <dbReference type="ChEBI" id="CHEBI:456215"/>
    </ligand>
</feature>
<dbReference type="RefSeq" id="YP_004300608.1">
    <property type="nucleotide sequence ID" value="NC_015250.1"/>
</dbReference>
<dbReference type="GO" id="GO:0003972">
    <property type="term" value="F:RNA ligase (ATP) activity"/>
    <property type="evidence" value="ECO:0007669"/>
    <property type="project" value="UniProtKB-UniRule"/>
</dbReference>
<protein>
    <recommendedName>
        <fullName evidence="5">RNA ligase 2</fullName>
        <ecNumber evidence="5">6.5.1.3</ecNumber>
    </recommendedName>
    <alternativeName>
        <fullName evidence="5">Rnl2</fullName>
    </alternativeName>
</protein>
<evidence type="ECO:0000313" key="8">
    <source>
        <dbReference type="EMBL" id="ADJ19374.1"/>
    </source>
</evidence>
<dbReference type="Gene3D" id="3.30.470.30">
    <property type="entry name" value="DNA ligase/mRNA capping enzyme"/>
    <property type="match status" value="1"/>
</dbReference>
<keyword evidence="3 5" id="KW-0067">ATP-binding</keyword>
<name>D9I5Z3_9CAUD</name>
<reference evidence="8 9" key="1">
    <citation type="journal article" date="2010" name="Virol. J.">
        <title>Genomes of the T4-related bacteriophages as windows on microbial genome evolution.</title>
        <authorList>
            <person name="Petrov V.M."/>
            <person name="Ratnayaka S."/>
            <person name="Nolan J.M."/>
            <person name="Miller E.S."/>
            <person name="Karam J.D."/>
        </authorList>
    </citation>
    <scope>NUCLEOTIDE SEQUENCE [LARGE SCALE GENOMIC DNA]</scope>
    <source>
        <strain evidence="8">Acj133</strain>
    </source>
</reference>
<dbReference type="Proteomes" id="UP000000330">
    <property type="component" value="Segment"/>
</dbReference>
<dbReference type="GO" id="GO:0042245">
    <property type="term" value="P:RNA repair"/>
    <property type="evidence" value="ECO:0007669"/>
    <property type="project" value="UniProtKB-UniRule"/>
</dbReference>
<dbReference type="InterPro" id="IPR021122">
    <property type="entry name" value="RNA_ligase_dom_REL/Rnl2"/>
</dbReference>
<comment type="caution">
    <text evidence="5">Lacks conserved residue(s) required for the propagation of feature annotation.</text>
</comment>
<gene>
    <name evidence="8" type="primary">rnlB</name>
    <name evidence="8" type="ORF">Acj133p027</name>
</gene>
<dbReference type="InterPro" id="IPR041948">
    <property type="entry name" value="Rnl1/2_C_sf"/>
</dbReference>
<feature type="active site" description="N6-AMP-lysine intermediate" evidence="5">
    <location>
        <position position="39"/>
    </location>
</feature>
<evidence type="ECO:0000313" key="9">
    <source>
        <dbReference type="Proteomes" id="UP000000330"/>
    </source>
</evidence>
<feature type="binding site" evidence="5">
    <location>
        <position position="40"/>
    </location>
    <ligand>
        <name>AMP</name>
        <dbReference type="ChEBI" id="CHEBI:456215"/>
    </ligand>
</feature>
<dbReference type="GO" id="GO:0005524">
    <property type="term" value="F:ATP binding"/>
    <property type="evidence" value="ECO:0007669"/>
    <property type="project" value="UniProtKB-UniRule"/>
</dbReference>
<keyword evidence="1 5" id="KW-0436">Ligase</keyword>
<dbReference type="InterPro" id="IPR040609">
    <property type="entry name" value="Rnl2_C"/>
</dbReference>
<feature type="binding site" evidence="5">
    <location>
        <position position="38"/>
    </location>
    <ligand>
        <name>AMP</name>
        <dbReference type="ChEBI" id="CHEBI:456215"/>
    </ligand>
</feature>
<dbReference type="KEGG" id="vg:10323014"/>
<evidence type="ECO:0000259" key="7">
    <source>
        <dbReference type="Pfam" id="PF18043"/>
    </source>
</evidence>
<feature type="binding site" evidence="5">
    <location>
        <position position="44"/>
    </location>
    <ligand>
        <name>AMP</name>
        <dbReference type="ChEBI" id="CHEBI:456215"/>
    </ligand>
</feature>
<dbReference type="HAMAP" id="MF_04150">
    <property type="entry name" value="RNALIG2_T4"/>
    <property type="match status" value="1"/>
</dbReference>
<dbReference type="SUPFAM" id="SSF56091">
    <property type="entry name" value="DNA ligase/mRNA capping enzyme, catalytic domain"/>
    <property type="match status" value="1"/>
</dbReference>
<keyword evidence="5" id="KW-0692">RNA repair</keyword>
<feature type="binding site" evidence="5">
    <location>
        <position position="228"/>
    </location>
    <ligand>
        <name>AMP</name>
        <dbReference type="ChEBI" id="CHEBI:456215"/>
    </ligand>
</feature>
<keyword evidence="5" id="KW-0479">Metal-binding</keyword>
<dbReference type="Pfam" id="PF09414">
    <property type="entry name" value="RNA_ligase"/>
    <property type="match status" value="1"/>
</dbReference>
<evidence type="ECO:0000256" key="3">
    <source>
        <dbReference type="ARBA" id="ARBA00022840"/>
    </source>
</evidence>
<proteinExistence type="inferred from homology"/>
<dbReference type="Gene3D" id="1.10.10.1810">
    <property type="entry name" value="RNA ligase"/>
    <property type="match status" value="1"/>
</dbReference>
<comment type="domain">
    <text evidence="5">The adenylyltransferase domain in the N-terminus performs step 1 and step 3 reactions. The C-terminus domain is required for step 2 of the ligation pathway.</text>
</comment>
<dbReference type="Pfam" id="PF18043">
    <property type="entry name" value="T4_Rnl2_C"/>
    <property type="match status" value="1"/>
</dbReference>
<feature type="domain" description="RNA ligase" evidence="6">
    <location>
        <begin position="33"/>
        <end position="230"/>
    </location>
</feature>
<dbReference type="EC" id="6.5.1.3" evidence="5"/>
<comment type="catalytic activity">
    <reaction evidence="4 5">
        <text>ATP + (ribonucleotide)n-3'-hydroxyl + 5'-phospho-(ribonucleotide)m = (ribonucleotide)n+m + AMP + diphosphate.</text>
        <dbReference type="EC" id="6.5.1.3"/>
    </reaction>
</comment>
<feature type="binding site" evidence="5">
    <location>
        <position position="103"/>
    </location>
    <ligand>
        <name>AMP</name>
        <dbReference type="ChEBI" id="CHEBI:456215"/>
    </ligand>
</feature>
<dbReference type="GO" id="GO:0046872">
    <property type="term" value="F:metal ion binding"/>
    <property type="evidence" value="ECO:0007669"/>
    <property type="project" value="UniProtKB-UniRule"/>
</dbReference>
<accession>D9I5Z3</accession>